<evidence type="ECO:0000313" key="3">
    <source>
        <dbReference type="Proteomes" id="UP000005237"/>
    </source>
</evidence>
<protein>
    <submittedName>
        <fullName evidence="2">Uncharacterized protein</fullName>
    </submittedName>
</protein>
<dbReference type="Proteomes" id="UP000005237">
    <property type="component" value="Unassembled WGS sequence"/>
</dbReference>
<accession>A0A8R1DS05</accession>
<feature type="region of interest" description="Disordered" evidence="1">
    <location>
        <begin position="112"/>
        <end position="136"/>
    </location>
</feature>
<organism evidence="2 3">
    <name type="scientific">Caenorhabditis japonica</name>
    <dbReference type="NCBI Taxonomy" id="281687"/>
    <lineage>
        <taxon>Eukaryota</taxon>
        <taxon>Metazoa</taxon>
        <taxon>Ecdysozoa</taxon>
        <taxon>Nematoda</taxon>
        <taxon>Chromadorea</taxon>
        <taxon>Rhabditida</taxon>
        <taxon>Rhabditina</taxon>
        <taxon>Rhabditomorpha</taxon>
        <taxon>Rhabditoidea</taxon>
        <taxon>Rhabditidae</taxon>
        <taxon>Peloderinae</taxon>
        <taxon>Caenorhabditis</taxon>
    </lineage>
</organism>
<dbReference type="EnsemblMetazoa" id="CJA10666a.1">
    <property type="protein sequence ID" value="CJA10666a.1"/>
    <property type="gene ID" value="WBGene00129870"/>
</dbReference>
<sequence>VTMPQVVFDAYRSQIKTANLLFLASRYWEDSKNLAKIVDGGFIKHVETVCGKSIGMDIPFELLAQFVLTAVGSLKAEYEAEKRQPVRPELAKMKPALDIAIRTGMFHTMMTDRQQRPSHTHTTSTRTPVANTANSK</sequence>
<name>A0A8R1DS05_CAEJA</name>
<evidence type="ECO:0000256" key="1">
    <source>
        <dbReference type="SAM" id="MobiDB-lite"/>
    </source>
</evidence>
<evidence type="ECO:0000313" key="2">
    <source>
        <dbReference type="EnsemblMetazoa" id="CJA10666a.1"/>
    </source>
</evidence>
<reference evidence="3" key="1">
    <citation type="submission" date="2010-08" db="EMBL/GenBank/DDBJ databases">
        <authorList>
            <consortium name="Caenorhabditis japonica Sequencing Consortium"/>
            <person name="Wilson R.K."/>
        </authorList>
    </citation>
    <scope>NUCLEOTIDE SEQUENCE [LARGE SCALE GENOMIC DNA]</scope>
    <source>
        <strain evidence="3">DF5081</strain>
    </source>
</reference>
<dbReference type="AlphaFoldDB" id="A0A8R1DS05"/>
<proteinExistence type="predicted"/>
<reference evidence="2" key="2">
    <citation type="submission" date="2022-06" db="UniProtKB">
        <authorList>
            <consortium name="EnsemblMetazoa"/>
        </authorList>
    </citation>
    <scope>IDENTIFICATION</scope>
    <source>
        <strain evidence="2">DF5081</strain>
    </source>
</reference>
<keyword evidence="3" id="KW-1185">Reference proteome</keyword>